<evidence type="ECO:0000256" key="4">
    <source>
        <dbReference type="ARBA" id="ARBA00022695"/>
    </source>
</evidence>
<dbReference type="Gene3D" id="1.10.8.60">
    <property type="match status" value="1"/>
</dbReference>
<keyword evidence="5" id="KW-0235">DNA replication</keyword>
<evidence type="ECO:0000256" key="1">
    <source>
        <dbReference type="ARBA" id="ARBA00012417"/>
    </source>
</evidence>
<comment type="catalytic activity">
    <reaction evidence="8">
        <text>DNA(n) + a 2'-deoxyribonucleoside 5'-triphosphate = DNA(n+1) + diphosphate</text>
        <dbReference type="Rhea" id="RHEA:22508"/>
        <dbReference type="Rhea" id="RHEA-COMP:17339"/>
        <dbReference type="Rhea" id="RHEA-COMP:17340"/>
        <dbReference type="ChEBI" id="CHEBI:33019"/>
        <dbReference type="ChEBI" id="CHEBI:61560"/>
        <dbReference type="ChEBI" id="CHEBI:173112"/>
        <dbReference type="EC" id="2.7.7.7"/>
    </reaction>
</comment>
<dbReference type="GO" id="GO:0006261">
    <property type="term" value="P:DNA-templated DNA replication"/>
    <property type="evidence" value="ECO:0007669"/>
    <property type="project" value="TreeGrafter"/>
</dbReference>
<dbReference type="InterPro" id="IPR027417">
    <property type="entry name" value="P-loop_NTPase"/>
</dbReference>
<keyword evidence="4" id="KW-0548">Nucleotidyltransferase</keyword>
<evidence type="ECO:0000259" key="11">
    <source>
        <dbReference type="Pfam" id="PF14840"/>
    </source>
</evidence>
<proteinExistence type="inferred from homology"/>
<dbReference type="EMBL" id="LIBB01000383">
    <property type="protein sequence ID" value="KRO70164.1"/>
    <property type="molecule type" value="Genomic_DNA"/>
</dbReference>
<dbReference type="Proteomes" id="UP000051934">
    <property type="component" value="Unassembled WGS sequence"/>
</dbReference>
<evidence type="ECO:0000256" key="7">
    <source>
        <dbReference type="ARBA" id="ARBA00034754"/>
    </source>
</evidence>
<evidence type="ECO:0000256" key="5">
    <source>
        <dbReference type="ARBA" id="ARBA00022705"/>
    </source>
</evidence>
<dbReference type="AlphaFoldDB" id="A0A0R2S5V6"/>
<dbReference type="GO" id="GO:0003677">
    <property type="term" value="F:DNA binding"/>
    <property type="evidence" value="ECO:0007669"/>
    <property type="project" value="InterPro"/>
</dbReference>
<dbReference type="InterPro" id="IPR032780">
    <property type="entry name" value="DNA_pol3_delt_C"/>
</dbReference>
<dbReference type="PANTHER" id="PTHR34388">
    <property type="entry name" value="DNA POLYMERASE III SUBUNIT DELTA"/>
    <property type="match status" value="1"/>
</dbReference>
<evidence type="ECO:0000256" key="3">
    <source>
        <dbReference type="ARBA" id="ARBA00022679"/>
    </source>
</evidence>
<sequence>MEISSGQLNAQLRPPNRALYWVSGDDPLLMLEAGDAIRTFLRKQGFDQRDLFHVDKNFDWDNFLQLANSLSLFADKRIIELRFSSAKPDDEGKKALQQFVDNPNDDIAVMILGPKLDKAATSTKWFSKLTANALLVKVWPLKREELPAWLSARLKIAGISTSREAVAMLADRVEGNLLAAVQDIERIKLAFAGTGQPTKPLEASELVDFVSDNSRLTTYDLLDATLLGETSRAQKILAGLKAEGVHPLPILATFTRELDSLLPMLALKEKGQNSEMIIKNARVWANRKTAVKSVLSRLSKPQAWQLLHQARHIDGAIKGMNLANPWDELSLLSLKLSGASLASKRR</sequence>
<evidence type="ECO:0000256" key="8">
    <source>
        <dbReference type="ARBA" id="ARBA00049244"/>
    </source>
</evidence>
<dbReference type="GO" id="GO:0009360">
    <property type="term" value="C:DNA polymerase III complex"/>
    <property type="evidence" value="ECO:0007669"/>
    <property type="project" value="UniProtKB-UniRule"/>
</dbReference>
<gene>
    <name evidence="12" type="ORF">ABR69_05020</name>
</gene>
<evidence type="ECO:0000259" key="10">
    <source>
        <dbReference type="Pfam" id="PF06144"/>
    </source>
</evidence>
<dbReference type="Gene3D" id="1.20.272.10">
    <property type="match status" value="1"/>
</dbReference>
<protein>
    <recommendedName>
        <fullName evidence="2 9">DNA polymerase III subunit delta</fullName>
        <ecNumber evidence="1 9">2.7.7.7</ecNumber>
    </recommendedName>
</protein>
<evidence type="ECO:0000313" key="13">
    <source>
        <dbReference type="Proteomes" id="UP000051934"/>
    </source>
</evidence>
<keyword evidence="3" id="KW-0808">Transferase</keyword>
<comment type="similarity">
    <text evidence="7">Belongs to the DNA polymerase HolA subunit family.</text>
</comment>
<comment type="caution">
    <text evidence="12">The sequence shown here is derived from an EMBL/GenBank/DDBJ whole genome shotgun (WGS) entry which is preliminary data.</text>
</comment>
<dbReference type="Pfam" id="PF14840">
    <property type="entry name" value="DNA_pol3_delt_C"/>
    <property type="match status" value="1"/>
</dbReference>
<evidence type="ECO:0000313" key="12">
    <source>
        <dbReference type="EMBL" id="KRO70164.1"/>
    </source>
</evidence>
<reference evidence="12 13" key="1">
    <citation type="submission" date="2015-10" db="EMBL/GenBank/DDBJ databases">
        <title>Metagenome-Assembled Genomes uncover a global brackish microbiome.</title>
        <authorList>
            <person name="Hugerth L.W."/>
            <person name="Larsson J."/>
            <person name="Alneberg J."/>
            <person name="Lindh M.V."/>
            <person name="Legrand C."/>
            <person name="Pinhassi J."/>
            <person name="Andersson A.F."/>
        </authorList>
    </citation>
    <scope>NUCLEOTIDE SEQUENCE [LARGE SCALE GENOMIC DNA]</scope>
    <source>
        <strain evidence="12">BACL4 MAG-120507-bin80</strain>
    </source>
</reference>
<evidence type="ECO:0000256" key="9">
    <source>
        <dbReference type="NCBIfam" id="TIGR01128"/>
    </source>
</evidence>
<dbReference type="PANTHER" id="PTHR34388:SF1">
    <property type="entry name" value="DNA POLYMERASE III SUBUNIT DELTA"/>
    <property type="match status" value="1"/>
</dbReference>
<dbReference type="SUPFAM" id="SSF52540">
    <property type="entry name" value="P-loop containing nucleoside triphosphate hydrolases"/>
    <property type="match status" value="1"/>
</dbReference>
<keyword evidence="6" id="KW-0239">DNA-directed DNA polymerase</keyword>
<evidence type="ECO:0000256" key="2">
    <source>
        <dbReference type="ARBA" id="ARBA00017703"/>
    </source>
</evidence>
<dbReference type="EC" id="2.7.7.7" evidence="1 9"/>
<organism evidence="12 13">
    <name type="scientific">OM182 bacterium BACL3 MAG-120507-bin80</name>
    <dbReference type="NCBI Taxonomy" id="1655577"/>
    <lineage>
        <taxon>Bacteria</taxon>
        <taxon>Pseudomonadati</taxon>
        <taxon>Pseudomonadota</taxon>
        <taxon>Gammaproteobacteria</taxon>
        <taxon>OMG group</taxon>
        <taxon>OM182 clade</taxon>
    </lineage>
</organism>
<accession>A0A0R2S5V6</accession>
<dbReference type="NCBIfam" id="TIGR01128">
    <property type="entry name" value="holA"/>
    <property type="match status" value="1"/>
</dbReference>
<dbReference type="SUPFAM" id="SSF48019">
    <property type="entry name" value="post-AAA+ oligomerization domain-like"/>
    <property type="match status" value="1"/>
</dbReference>
<dbReference type="InterPro" id="IPR008921">
    <property type="entry name" value="DNA_pol3_clamp-load_cplx_C"/>
</dbReference>
<dbReference type="InterPro" id="IPR005790">
    <property type="entry name" value="DNA_polIII_delta"/>
</dbReference>
<dbReference type="CDD" id="cd18138">
    <property type="entry name" value="HLD_clamp_pol_III_delta"/>
    <property type="match status" value="1"/>
</dbReference>
<feature type="domain" description="DNA polymerase III subunit delta C-terminal" evidence="11">
    <location>
        <begin position="220"/>
        <end position="342"/>
    </location>
</feature>
<name>A0A0R2S5V6_9GAMM</name>
<dbReference type="GO" id="GO:0003887">
    <property type="term" value="F:DNA-directed DNA polymerase activity"/>
    <property type="evidence" value="ECO:0007669"/>
    <property type="project" value="UniProtKB-UniRule"/>
</dbReference>
<feature type="domain" description="DNA polymerase III delta N-terminal" evidence="10">
    <location>
        <begin position="20"/>
        <end position="137"/>
    </location>
</feature>
<dbReference type="Gene3D" id="3.40.50.300">
    <property type="entry name" value="P-loop containing nucleotide triphosphate hydrolases"/>
    <property type="match status" value="1"/>
</dbReference>
<dbReference type="Pfam" id="PF06144">
    <property type="entry name" value="DNA_pol3_delta"/>
    <property type="match status" value="1"/>
</dbReference>
<dbReference type="InterPro" id="IPR010372">
    <property type="entry name" value="DNA_pol3_delta_N"/>
</dbReference>
<evidence type="ECO:0000256" key="6">
    <source>
        <dbReference type="ARBA" id="ARBA00022932"/>
    </source>
</evidence>